<evidence type="ECO:0000313" key="3">
    <source>
        <dbReference type="Proteomes" id="UP000017836"/>
    </source>
</evidence>
<evidence type="ECO:0000256" key="1">
    <source>
        <dbReference type="SAM" id="MobiDB-lite"/>
    </source>
</evidence>
<organism evidence="2 3">
    <name type="scientific">Amborella trichopoda</name>
    <dbReference type="NCBI Taxonomy" id="13333"/>
    <lineage>
        <taxon>Eukaryota</taxon>
        <taxon>Viridiplantae</taxon>
        <taxon>Streptophyta</taxon>
        <taxon>Embryophyta</taxon>
        <taxon>Tracheophyta</taxon>
        <taxon>Spermatophyta</taxon>
        <taxon>Magnoliopsida</taxon>
        <taxon>Amborellales</taxon>
        <taxon>Amborellaceae</taxon>
        <taxon>Amborella</taxon>
    </lineage>
</organism>
<sequence length="274" mass="31431">MDPWIEDWRDRAARVIEEEDEGKLLLMYEERYRAALRVFATLLDHGEESSEGVDQSSYEESVLLRARYEEVVCAYRSLESEHEEALHLRFSALGDLECLLWELDEVVREVVIADRDSPRDELDDTRVEQEGVRRTLRVECDALRDELERTRLELKGVWTTPASSSTIPQLDALASRGHKRYIEASQDPRQHLSKADIFYNFSLNFHEAQEDMKSPLHRSTVLKGMLIEAGNDPSLAGAAKKKRELHLSPAPSRSQSLAPSQSVESSRQVRPRLT</sequence>
<reference evidence="3" key="1">
    <citation type="journal article" date="2013" name="Science">
        <title>The Amborella genome and the evolution of flowering plants.</title>
        <authorList>
            <consortium name="Amborella Genome Project"/>
        </authorList>
    </citation>
    <scope>NUCLEOTIDE SEQUENCE [LARGE SCALE GENOMIC DNA]</scope>
</reference>
<keyword evidence="3" id="KW-1185">Reference proteome</keyword>
<name>U5DJ31_AMBTC</name>
<evidence type="ECO:0000313" key="2">
    <source>
        <dbReference type="EMBL" id="ERN20598.1"/>
    </source>
</evidence>
<dbReference type="AlphaFoldDB" id="U5DJ31"/>
<dbReference type="Gramene" id="ERN20598">
    <property type="protein sequence ID" value="ERN20598"/>
    <property type="gene ID" value="AMTR_s00070p00090950"/>
</dbReference>
<gene>
    <name evidence="2" type="ORF">AMTR_s00070p00090950</name>
</gene>
<dbReference type="HOGENOM" id="CLU_1016844_0_0_1"/>
<feature type="region of interest" description="Disordered" evidence="1">
    <location>
        <begin position="235"/>
        <end position="274"/>
    </location>
</feature>
<accession>U5DJ31</accession>
<dbReference type="Proteomes" id="UP000017836">
    <property type="component" value="Unassembled WGS sequence"/>
</dbReference>
<protein>
    <submittedName>
        <fullName evidence="2">Uncharacterized protein</fullName>
    </submittedName>
</protein>
<proteinExistence type="predicted"/>
<feature type="compositionally biased region" description="Polar residues" evidence="1">
    <location>
        <begin position="251"/>
        <end position="268"/>
    </location>
</feature>
<dbReference type="EMBL" id="KI392058">
    <property type="protein sequence ID" value="ERN20598.1"/>
    <property type="molecule type" value="Genomic_DNA"/>
</dbReference>